<dbReference type="SUPFAM" id="SSF160631">
    <property type="entry name" value="SMI1/KNR4-like"/>
    <property type="match status" value="1"/>
</dbReference>
<keyword evidence="2" id="KW-1185">Reference proteome</keyword>
<accession>A0ABW4UY14</accession>
<protein>
    <submittedName>
        <fullName evidence="1">SMI1/KNR4 family protein</fullName>
    </submittedName>
</protein>
<dbReference type="PANTHER" id="PTHR32011">
    <property type="entry name" value="OS08G0472400 PROTEIN"/>
    <property type="match status" value="1"/>
</dbReference>
<sequence length="186" mass="21571">MNMNTLIQKLRNQGVTFTNGLSDLEVVEIQSRYEITFPPDLKTFLQTALPISSSFVDWRNSNPNHVKKIQSVLTAPLEGIIFDIKHNDFWHDDWGTKPLDQQLAIEICSRYVHQAPTLIPIYSHRYIPSSPDQQGNPVFSVYQTDIIYYGANIIQYLLIEFGLKKYIEVNDEPIEYIPFWSDLVGY</sequence>
<dbReference type="RefSeq" id="WP_204825563.1">
    <property type="nucleotide sequence ID" value="NZ_JBHUGF010000010.1"/>
</dbReference>
<evidence type="ECO:0000313" key="2">
    <source>
        <dbReference type="Proteomes" id="UP001597403"/>
    </source>
</evidence>
<comment type="caution">
    <text evidence="1">The sequence shown here is derived from an EMBL/GenBank/DDBJ whole genome shotgun (WGS) entry which is preliminary data.</text>
</comment>
<name>A0ABW4UY14_9BACL</name>
<dbReference type="InterPro" id="IPR037883">
    <property type="entry name" value="Knr4/Smi1-like_sf"/>
</dbReference>
<organism evidence="1 2">
    <name type="scientific">Paenibacillus nicotianae</name>
    <dbReference type="NCBI Taxonomy" id="1526551"/>
    <lineage>
        <taxon>Bacteria</taxon>
        <taxon>Bacillati</taxon>
        <taxon>Bacillota</taxon>
        <taxon>Bacilli</taxon>
        <taxon>Bacillales</taxon>
        <taxon>Paenibacillaceae</taxon>
        <taxon>Paenibacillus</taxon>
    </lineage>
</organism>
<dbReference type="PANTHER" id="PTHR32011:SF2">
    <property type="entry name" value="OS08G0472400 PROTEIN"/>
    <property type="match status" value="1"/>
</dbReference>
<dbReference type="EMBL" id="JBHUGF010000010">
    <property type="protein sequence ID" value="MFD1991880.1"/>
    <property type="molecule type" value="Genomic_DNA"/>
</dbReference>
<proteinExistence type="predicted"/>
<reference evidence="2" key="1">
    <citation type="journal article" date="2019" name="Int. J. Syst. Evol. Microbiol.">
        <title>The Global Catalogue of Microorganisms (GCM) 10K type strain sequencing project: providing services to taxonomists for standard genome sequencing and annotation.</title>
        <authorList>
            <consortium name="The Broad Institute Genomics Platform"/>
            <consortium name="The Broad Institute Genome Sequencing Center for Infectious Disease"/>
            <person name="Wu L."/>
            <person name="Ma J."/>
        </authorList>
    </citation>
    <scope>NUCLEOTIDE SEQUENCE [LARGE SCALE GENOMIC DNA]</scope>
    <source>
        <strain evidence="2">CGMCC 1.15067</strain>
    </source>
</reference>
<dbReference type="Proteomes" id="UP001597403">
    <property type="component" value="Unassembled WGS sequence"/>
</dbReference>
<evidence type="ECO:0000313" key="1">
    <source>
        <dbReference type="EMBL" id="MFD1991880.1"/>
    </source>
</evidence>
<gene>
    <name evidence="1" type="ORF">ACFSGI_18055</name>
</gene>